<feature type="signal peptide" evidence="1">
    <location>
        <begin position="1"/>
        <end position="19"/>
    </location>
</feature>
<evidence type="ECO:0000256" key="1">
    <source>
        <dbReference type="SAM" id="SignalP"/>
    </source>
</evidence>
<dbReference type="InterPro" id="IPR029058">
    <property type="entry name" value="AB_hydrolase_fold"/>
</dbReference>
<dbReference type="Proteomes" id="UP000034112">
    <property type="component" value="Unassembled WGS sequence"/>
</dbReference>
<dbReference type="InterPro" id="IPR000073">
    <property type="entry name" value="AB_hydrolase_1"/>
</dbReference>
<gene>
    <name evidence="3" type="ORF">THAR02_03593</name>
</gene>
<dbReference type="EMBL" id="JOKZ01000081">
    <property type="protein sequence ID" value="KKP04316.1"/>
    <property type="molecule type" value="Genomic_DNA"/>
</dbReference>
<dbReference type="OrthoDB" id="408373at2759"/>
<sequence length="334" mass="36544">MLYKIATLATALLAGSVVATAPSWDEWAHGRVVVNNITMHYRYAGHGPPLLLVHGNPQHSITWRLLGPLMAEKYTVIAPDNRGMGDSSTSPDGDYTSEAMASDLEGLLDYLNITKANIFSHDKGTGAAVALAMKRPSLVAALGVVEYGLPGHGYEQAWTPTYTWDTYGLWPLAAWAVPDEAERFMEGREREVVLSFFFHASYTGISGFPAYAIDSVVDSLRKPGGLRAMFGAFAARTMGLDAEFFSALNKKPLNVPFLAMAGEASLADVLKPVWGPIGKNTVLDIVPQSGHFPADENPEWLEQRLNRFFDPYLHQLKVVDLSVLKNRVTLVPPI</sequence>
<dbReference type="SUPFAM" id="SSF53474">
    <property type="entry name" value="alpha/beta-Hydrolases"/>
    <property type="match status" value="1"/>
</dbReference>
<keyword evidence="1" id="KW-0732">Signal</keyword>
<name>A0A0F9XH22_TRIHA</name>
<feature type="domain" description="AB hydrolase-1" evidence="2">
    <location>
        <begin position="48"/>
        <end position="142"/>
    </location>
</feature>
<evidence type="ECO:0000313" key="3">
    <source>
        <dbReference type="EMBL" id="KKP04316.1"/>
    </source>
</evidence>
<dbReference type="AlphaFoldDB" id="A0A0F9XH22"/>
<evidence type="ECO:0000259" key="2">
    <source>
        <dbReference type="Pfam" id="PF00561"/>
    </source>
</evidence>
<comment type="caution">
    <text evidence="3">The sequence shown here is derived from an EMBL/GenBank/DDBJ whole genome shotgun (WGS) entry which is preliminary data.</text>
</comment>
<dbReference type="Gene3D" id="3.40.50.1820">
    <property type="entry name" value="alpha/beta hydrolase"/>
    <property type="match status" value="1"/>
</dbReference>
<proteinExistence type="predicted"/>
<accession>A0A0F9XH22</accession>
<organism evidence="3 4">
    <name type="scientific">Trichoderma harzianum</name>
    <name type="common">Hypocrea lixii</name>
    <dbReference type="NCBI Taxonomy" id="5544"/>
    <lineage>
        <taxon>Eukaryota</taxon>
        <taxon>Fungi</taxon>
        <taxon>Dikarya</taxon>
        <taxon>Ascomycota</taxon>
        <taxon>Pezizomycotina</taxon>
        <taxon>Sordariomycetes</taxon>
        <taxon>Hypocreomycetidae</taxon>
        <taxon>Hypocreales</taxon>
        <taxon>Hypocreaceae</taxon>
        <taxon>Trichoderma</taxon>
    </lineage>
</organism>
<dbReference type="PANTHER" id="PTHR43329">
    <property type="entry name" value="EPOXIDE HYDROLASE"/>
    <property type="match status" value="1"/>
</dbReference>
<dbReference type="OMA" id="WWFGFHA"/>
<protein>
    <recommendedName>
        <fullName evidence="2">AB hydrolase-1 domain-containing protein</fullName>
    </recommendedName>
</protein>
<feature type="chain" id="PRO_5002529806" description="AB hydrolase-1 domain-containing protein" evidence="1">
    <location>
        <begin position="20"/>
        <end position="334"/>
    </location>
</feature>
<reference evidence="4" key="1">
    <citation type="journal article" date="2015" name="Genome Announc.">
        <title>Draft whole-genome sequence of the biocontrol agent Trichoderma harzianum T6776.</title>
        <authorList>
            <person name="Baroncelli R."/>
            <person name="Piaggeschi G."/>
            <person name="Fiorini L."/>
            <person name="Bertolini E."/>
            <person name="Zapparata A."/>
            <person name="Pe M.E."/>
            <person name="Sarrocco S."/>
            <person name="Vannacci G."/>
        </authorList>
    </citation>
    <scope>NUCLEOTIDE SEQUENCE [LARGE SCALE GENOMIC DNA]</scope>
    <source>
        <strain evidence="4">T6776</strain>
    </source>
</reference>
<evidence type="ECO:0000313" key="4">
    <source>
        <dbReference type="Proteomes" id="UP000034112"/>
    </source>
</evidence>
<dbReference type="Pfam" id="PF00561">
    <property type="entry name" value="Abhydrolase_1"/>
    <property type="match status" value="1"/>
</dbReference>